<evidence type="ECO:0000256" key="1">
    <source>
        <dbReference type="SAM" id="Phobius"/>
    </source>
</evidence>
<accession>H6L8I9</accession>
<gene>
    <name evidence="2" type="ordered locus">SGRA_3999</name>
</gene>
<feature type="transmembrane region" description="Helical" evidence="1">
    <location>
        <begin position="114"/>
        <end position="133"/>
    </location>
</feature>
<evidence type="ECO:0000313" key="2">
    <source>
        <dbReference type="EMBL" id="AFC26714.1"/>
    </source>
</evidence>
<dbReference type="AlphaFoldDB" id="H6L8I9"/>
<protein>
    <recommendedName>
        <fullName evidence="4">RDD domain-containing protein</fullName>
    </recommendedName>
</protein>
<keyword evidence="1" id="KW-0812">Transmembrane</keyword>
<dbReference type="STRING" id="984262.SGRA_3999"/>
<sequence>MLVARRSAFLLDHLLMALLLFFSRELGLVSFLAALKLPSLVLYWGLYLSFYIAYSYICQSVFKRTLGKIVLGLVWERPNQKQLLKRLIYKLFLLNFPLLLICIEKSFFLILIPYYAFLFVSYYQLLFLSYPLYPDKWAKQKLISTNPIWRKKP</sequence>
<organism evidence="2 3">
    <name type="scientific">Saprospira grandis (strain Lewin)</name>
    <dbReference type="NCBI Taxonomy" id="984262"/>
    <lineage>
        <taxon>Bacteria</taxon>
        <taxon>Pseudomonadati</taxon>
        <taxon>Bacteroidota</taxon>
        <taxon>Saprospiria</taxon>
        <taxon>Saprospirales</taxon>
        <taxon>Saprospiraceae</taxon>
        <taxon>Saprospira</taxon>
    </lineage>
</organism>
<feature type="transmembrane region" description="Helical" evidence="1">
    <location>
        <begin position="41"/>
        <end position="58"/>
    </location>
</feature>
<feature type="transmembrane region" description="Helical" evidence="1">
    <location>
        <begin position="87"/>
        <end position="108"/>
    </location>
</feature>
<dbReference type="KEGG" id="sgn:SGRA_3999"/>
<keyword evidence="1" id="KW-0472">Membrane</keyword>
<dbReference type="Proteomes" id="UP000007519">
    <property type="component" value="Chromosome"/>
</dbReference>
<dbReference type="EMBL" id="CP002831">
    <property type="protein sequence ID" value="AFC26714.1"/>
    <property type="molecule type" value="Genomic_DNA"/>
</dbReference>
<feature type="transmembrane region" description="Helical" evidence="1">
    <location>
        <begin position="14"/>
        <end position="35"/>
    </location>
</feature>
<evidence type="ECO:0008006" key="4">
    <source>
        <dbReference type="Google" id="ProtNLM"/>
    </source>
</evidence>
<dbReference type="HOGENOM" id="CLU_1712005_0_0_10"/>
<name>H6L8I9_SAPGL</name>
<evidence type="ECO:0000313" key="3">
    <source>
        <dbReference type="Proteomes" id="UP000007519"/>
    </source>
</evidence>
<reference evidence="2 3" key="1">
    <citation type="journal article" date="2012" name="Stand. Genomic Sci.">
        <title>Complete genome sequencing and analysis of Saprospira grandis str. Lewin, a predatory marine bacterium.</title>
        <authorList>
            <person name="Saw J.H."/>
            <person name="Yuryev A."/>
            <person name="Kanbe M."/>
            <person name="Hou S."/>
            <person name="Young A.G."/>
            <person name="Aizawa S."/>
            <person name="Alam M."/>
        </authorList>
    </citation>
    <scope>NUCLEOTIDE SEQUENCE [LARGE SCALE GENOMIC DNA]</scope>
    <source>
        <strain evidence="2 3">Lewin</strain>
    </source>
</reference>
<proteinExistence type="predicted"/>
<keyword evidence="3" id="KW-1185">Reference proteome</keyword>
<keyword evidence="1" id="KW-1133">Transmembrane helix</keyword>